<evidence type="ECO:0000256" key="3">
    <source>
        <dbReference type="ARBA" id="ARBA00022692"/>
    </source>
</evidence>
<feature type="transmembrane region" description="Helical" evidence="10">
    <location>
        <begin position="276"/>
        <end position="293"/>
    </location>
</feature>
<dbReference type="CDD" id="cd02972">
    <property type="entry name" value="DsbA_family"/>
    <property type="match status" value="1"/>
</dbReference>
<organism evidence="13 14">
    <name type="scientific">Flavobacterium tagetis</name>
    <dbReference type="NCBI Taxonomy" id="2801336"/>
    <lineage>
        <taxon>Bacteria</taxon>
        <taxon>Pseudomonadati</taxon>
        <taxon>Bacteroidota</taxon>
        <taxon>Flavobacteriia</taxon>
        <taxon>Flavobacteriales</taxon>
        <taxon>Flavobacteriaceae</taxon>
        <taxon>Flavobacterium</taxon>
    </lineage>
</organism>
<evidence type="ECO:0000313" key="13">
    <source>
        <dbReference type="EMBL" id="MBL0736057.1"/>
    </source>
</evidence>
<proteinExistence type="inferred from homology"/>
<evidence type="ECO:0000256" key="2">
    <source>
        <dbReference type="ARBA" id="ARBA00006214"/>
    </source>
</evidence>
<dbReference type="RefSeq" id="WP_201999081.1">
    <property type="nucleotide sequence ID" value="NZ_JAERSF010000001.1"/>
</dbReference>
<feature type="transmembrane region" description="Helical" evidence="10">
    <location>
        <begin position="217"/>
        <end position="237"/>
    </location>
</feature>
<evidence type="ECO:0000259" key="11">
    <source>
        <dbReference type="Pfam" id="PF07884"/>
    </source>
</evidence>
<feature type="transmembrane region" description="Helical" evidence="10">
    <location>
        <begin position="299"/>
        <end position="320"/>
    </location>
</feature>
<dbReference type="EMBL" id="JAERSF010000001">
    <property type="protein sequence ID" value="MBL0736057.1"/>
    <property type="molecule type" value="Genomic_DNA"/>
</dbReference>
<keyword evidence="5 10" id="KW-1133">Transmembrane helix</keyword>
<dbReference type="Gene3D" id="3.40.30.10">
    <property type="entry name" value="Glutaredoxin"/>
    <property type="match status" value="1"/>
</dbReference>
<dbReference type="InterPro" id="IPR012336">
    <property type="entry name" value="Thioredoxin-like_fold"/>
</dbReference>
<evidence type="ECO:0000256" key="4">
    <source>
        <dbReference type="ARBA" id="ARBA00022719"/>
    </source>
</evidence>
<comment type="similarity">
    <text evidence="2">Belongs to the VKOR family.</text>
</comment>
<protein>
    <submittedName>
        <fullName evidence="13">Thioredoxin domain-containing protein</fullName>
    </submittedName>
</protein>
<keyword evidence="4" id="KW-0874">Quinone</keyword>
<evidence type="ECO:0000313" key="14">
    <source>
        <dbReference type="Proteomes" id="UP000603728"/>
    </source>
</evidence>
<evidence type="ECO:0000259" key="12">
    <source>
        <dbReference type="Pfam" id="PF13462"/>
    </source>
</evidence>
<keyword evidence="3 10" id="KW-0812">Transmembrane</keyword>
<dbReference type="InterPro" id="IPR012932">
    <property type="entry name" value="VKOR"/>
</dbReference>
<dbReference type="SUPFAM" id="SSF52833">
    <property type="entry name" value="Thioredoxin-like"/>
    <property type="match status" value="1"/>
</dbReference>
<feature type="transmembrane region" description="Helical" evidence="10">
    <location>
        <begin position="161"/>
        <end position="181"/>
    </location>
</feature>
<evidence type="ECO:0000256" key="6">
    <source>
        <dbReference type="ARBA" id="ARBA00023002"/>
    </source>
</evidence>
<gene>
    <name evidence="13" type="ORF">JI750_04115</name>
</gene>
<evidence type="ECO:0000256" key="10">
    <source>
        <dbReference type="SAM" id="Phobius"/>
    </source>
</evidence>
<dbReference type="Proteomes" id="UP000603728">
    <property type="component" value="Unassembled WGS sequence"/>
</dbReference>
<comment type="subcellular location">
    <subcellularLocation>
        <location evidence="1">Membrane</location>
        <topology evidence="1">Multi-pass membrane protein</topology>
    </subcellularLocation>
</comment>
<dbReference type="Pfam" id="PF07884">
    <property type="entry name" value="VKOR"/>
    <property type="match status" value="1"/>
</dbReference>
<keyword evidence="6" id="KW-0560">Oxidoreductase</keyword>
<keyword evidence="7 10" id="KW-0472">Membrane</keyword>
<dbReference type="CDD" id="cd12921">
    <property type="entry name" value="VKOR_4"/>
    <property type="match status" value="1"/>
</dbReference>
<name>A0ABS1KBH6_9FLAO</name>
<feature type="transmembrane region" description="Helical" evidence="10">
    <location>
        <begin position="137"/>
        <end position="155"/>
    </location>
</feature>
<reference evidence="13 14" key="1">
    <citation type="submission" date="2021-01" db="EMBL/GenBank/DDBJ databases">
        <title>Genome seq and assembly of Flavobacterium sp. GN10.</title>
        <authorList>
            <person name="Chhetri G."/>
        </authorList>
    </citation>
    <scope>NUCLEOTIDE SEQUENCE [LARGE SCALE GENOMIC DNA]</scope>
    <source>
        <strain evidence="13 14">GN10</strain>
    </source>
</reference>
<evidence type="ECO:0000256" key="5">
    <source>
        <dbReference type="ARBA" id="ARBA00022989"/>
    </source>
</evidence>
<dbReference type="InterPro" id="IPR036249">
    <property type="entry name" value="Thioredoxin-like_sf"/>
</dbReference>
<keyword evidence="9" id="KW-0676">Redox-active center</keyword>
<dbReference type="InterPro" id="IPR038354">
    <property type="entry name" value="VKOR_sf"/>
</dbReference>
<feature type="transmembrane region" description="Helical" evidence="10">
    <location>
        <begin position="243"/>
        <end position="264"/>
    </location>
</feature>
<accession>A0ABS1KBH6</accession>
<dbReference type="Pfam" id="PF13462">
    <property type="entry name" value="Thioredoxin_4"/>
    <property type="match status" value="1"/>
</dbReference>
<dbReference type="Gene3D" id="1.20.1440.130">
    <property type="entry name" value="VKOR domain"/>
    <property type="match status" value="1"/>
</dbReference>
<evidence type="ECO:0000256" key="1">
    <source>
        <dbReference type="ARBA" id="ARBA00004141"/>
    </source>
</evidence>
<evidence type="ECO:0000256" key="9">
    <source>
        <dbReference type="ARBA" id="ARBA00023284"/>
    </source>
</evidence>
<comment type="caution">
    <text evidence="13">The sequence shown here is derived from an EMBL/GenBank/DDBJ whole genome shotgun (WGS) entry which is preliminary data.</text>
</comment>
<feature type="domain" description="Vitamin K epoxide reductase" evidence="11">
    <location>
        <begin position="163"/>
        <end position="290"/>
    </location>
</feature>
<keyword evidence="8" id="KW-1015">Disulfide bond</keyword>
<keyword evidence="14" id="KW-1185">Reference proteome</keyword>
<sequence>MNQDFTHFFDYLQKEQITIDKAEFEFQIKSHPDYPSLLAISDTLSFFSIDNLATRLGSNQIDLLPERFMALLMEKSGDNELNFVEKKGENYSVTKEKITKLISKQELVDRWAGIVLLAEKKDTEDIIKDNKKNYNRFLPVFVLVTFLTVLFYSNQDLRTNLFFIFPVLGILFSIGALKELFDNKSKIISSFCNITASTSCTEVVGSAKWKIFEIINFSDLSIVFFVSQFLGLFSFILNGNPEVYFSIQKIMLIVAIPVLFLSIYYQKIVEKKWCPICLLISCNIIFEFAYLFVFQKDNISFSFASVILFGFIYLVVLFVWNNLKKLFVKQKELKEELSKSFRFERNYDVFKNSLFAKEKAQLPESPIILGNKESTTKITVISNPYCSHCKGAHEVIETILEKYNDDVQIQVILKADLESETKDSQKLFRSLMKIYQEDGEATFKKALRNWFEIKNTKEWFGLFPTDATSEFDAIFGSQYKWCAENDYNFTPAIFINGYEYPKMYDRKSLQFFVGDLIDEEF</sequence>
<evidence type="ECO:0000256" key="7">
    <source>
        <dbReference type="ARBA" id="ARBA00023136"/>
    </source>
</evidence>
<evidence type="ECO:0000256" key="8">
    <source>
        <dbReference type="ARBA" id="ARBA00023157"/>
    </source>
</evidence>
<feature type="domain" description="Thioredoxin-like fold" evidence="12">
    <location>
        <begin position="366"/>
        <end position="510"/>
    </location>
</feature>